<dbReference type="GO" id="GO:0000978">
    <property type="term" value="F:RNA polymerase II cis-regulatory region sequence-specific DNA binding"/>
    <property type="evidence" value="ECO:0007669"/>
    <property type="project" value="InterPro"/>
</dbReference>
<evidence type="ECO:0000256" key="3">
    <source>
        <dbReference type="ARBA" id="ARBA00022737"/>
    </source>
</evidence>
<dbReference type="PROSITE" id="PS00028">
    <property type="entry name" value="ZINC_FINGER_C2H2_1"/>
    <property type="match status" value="2"/>
</dbReference>
<feature type="region of interest" description="Disordered" evidence="8">
    <location>
        <begin position="1"/>
        <end position="20"/>
    </location>
</feature>
<dbReference type="AlphaFoldDB" id="A0A1E3PRM8"/>
<evidence type="ECO:0000313" key="11">
    <source>
        <dbReference type="Proteomes" id="UP000095009"/>
    </source>
</evidence>
<dbReference type="GO" id="GO:0000981">
    <property type="term" value="F:DNA-binding transcription factor activity, RNA polymerase II-specific"/>
    <property type="evidence" value="ECO:0007669"/>
    <property type="project" value="InterPro"/>
</dbReference>
<evidence type="ECO:0000256" key="1">
    <source>
        <dbReference type="ARBA" id="ARBA00004123"/>
    </source>
</evidence>
<feature type="domain" description="C2H2-type" evidence="9">
    <location>
        <begin position="60"/>
        <end position="87"/>
    </location>
</feature>
<evidence type="ECO:0000256" key="2">
    <source>
        <dbReference type="ARBA" id="ARBA00022723"/>
    </source>
</evidence>
<keyword evidence="3" id="KW-0677">Repeat</keyword>
<organism evidence="10 11">
    <name type="scientific">Nadsonia fulvescens var. elongata DSM 6958</name>
    <dbReference type="NCBI Taxonomy" id="857566"/>
    <lineage>
        <taxon>Eukaryota</taxon>
        <taxon>Fungi</taxon>
        <taxon>Dikarya</taxon>
        <taxon>Ascomycota</taxon>
        <taxon>Saccharomycotina</taxon>
        <taxon>Dipodascomycetes</taxon>
        <taxon>Dipodascales</taxon>
        <taxon>Dipodascales incertae sedis</taxon>
        <taxon>Nadsonia</taxon>
    </lineage>
</organism>
<feature type="region of interest" description="Disordered" evidence="8">
    <location>
        <begin position="374"/>
        <end position="399"/>
    </location>
</feature>
<gene>
    <name evidence="10" type="ORF">NADFUDRAFT_64708</name>
</gene>
<dbReference type="STRING" id="857566.A0A1E3PRM8"/>
<dbReference type="Gene3D" id="3.30.160.60">
    <property type="entry name" value="Classic Zinc Finger"/>
    <property type="match status" value="2"/>
</dbReference>
<dbReference type="SUPFAM" id="SSF57667">
    <property type="entry name" value="beta-beta-alpha zinc fingers"/>
    <property type="match status" value="1"/>
</dbReference>
<reference evidence="10 11" key="1">
    <citation type="journal article" date="2016" name="Proc. Natl. Acad. Sci. U.S.A.">
        <title>Comparative genomics of biotechnologically important yeasts.</title>
        <authorList>
            <person name="Riley R."/>
            <person name="Haridas S."/>
            <person name="Wolfe K.H."/>
            <person name="Lopes M.R."/>
            <person name="Hittinger C.T."/>
            <person name="Goeker M."/>
            <person name="Salamov A.A."/>
            <person name="Wisecaver J.H."/>
            <person name="Long T.M."/>
            <person name="Calvey C.H."/>
            <person name="Aerts A.L."/>
            <person name="Barry K.W."/>
            <person name="Choi C."/>
            <person name="Clum A."/>
            <person name="Coughlan A.Y."/>
            <person name="Deshpande S."/>
            <person name="Douglass A.P."/>
            <person name="Hanson S.J."/>
            <person name="Klenk H.-P."/>
            <person name="LaButti K.M."/>
            <person name="Lapidus A."/>
            <person name="Lindquist E.A."/>
            <person name="Lipzen A.M."/>
            <person name="Meier-Kolthoff J.P."/>
            <person name="Ohm R.A."/>
            <person name="Otillar R.P."/>
            <person name="Pangilinan J.L."/>
            <person name="Peng Y."/>
            <person name="Rokas A."/>
            <person name="Rosa C.A."/>
            <person name="Scheuner C."/>
            <person name="Sibirny A.A."/>
            <person name="Slot J.C."/>
            <person name="Stielow J.B."/>
            <person name="Sun H."/>
            <person name="Kurtzman C.P."/>
            <person name="Blackwell M."/>
            <person name="Grigoriev I.V."/>
            <person name="Jeffries T.W."/>
        </authorList>
    </citation>
    <scope>NUCLEOTIDE SEQUENCE [LARGE SCALE GENOMIC DNA]</scope>
    <source>
        <strain evidence="10 11">DSM 6958</strain>
    </source>
</reference>
<dbReference type="GO" id="GO:0005634">
    <property type="term" value="C:nucleus"/>
    <property type="evidence" value="ECO:0007669"/>
    <property type="project" value="UniProtKB-SubCell"/>
</dbReference>
<dbReference type="FunFam" id="3.30.160.60:FF:000446">
    <property type="entry name" value="Zinc finger protein"/>
    <property type="match status" value="1"/>
</dbReference>
<evidence type="ECO:0000259" key="9">
    <source>
        <dbReference type="PROSITE" id="PS50157"/>
    </source>
</evidence>
<feature type="domain" description="C2H2-type" evidence="9">
    <location>
        <begin position="88"/>
        <end position="116"/>
    </location>
</feature>
<dbReference type="GO" id="GO:0008270">
    <property type="term" value="F:zinc ion binding"/>
    <property type="evidence" value="ECO:0007669"/>
    <property type="project" value="UniProtKB-KW"/>
</dbReference>
<dbReference type="OrthoDB" id="654211at2759"/>
<dbReference type="InterPro" id="IPR013087">
    <property type="entry name" value="Znf_C2H2_type"/>
</dbReference>
<dbReference type="SMART" id="SM00355">
    <property type="entry name" value="ZnF_C2H2"/>
    <property type="match status" value="2"/>
</dbReference>
<sequence length="468" mass="52110">MHPSAVSTLTTSAEPASTPTISSASGIIVSRSYSDLLPVIDASSKIECTNVVLPSATKKYSCKICSRLFSRKEHRSRHELSHTKERPFKCDKCPSCFVRRDLLLRHNRTVHGRNQFLVVSMEVIPDCHSSSNKPALQKSMPSRVSSISMLLNDDTSESKDSDNDIAHDLIKINDSNHNHNNNNKKLDALAPITKPIAHNNYCLTNPPSPPFSPLQLHMTSKYDKTTLPRISITSKQIASNPIIVNDYSHNNPTNDHHHETLYDSKFYTFPASTVITQTSLKTNPIVPRRSNSFPSMTPVLPPLESPMVTTQLIKLPYSPGPYSRDGYAHLGNHNALHAEEYAAVGTSKASPLTNLATDYASHYSPYHYHHANFRPLSPGDGTPSQNYSQPNQFYSQNHPPKREYYYASSSHVALPWNDNQHYRCQRPFGSHHSLSVKHCDPHGDVNTCGCGHRNNGSNDAANVITSSR</sequence>
<dbReference type="PANTHER" id="PTHR40626:SF35">
    <property type="entry name" value="FINGER DOMAIN PROTEIN, PUTATIVE-RELATED"/>
    <property type="match status" value="1"/>
</dbReference>
<name>A0A1E3PRM8_9ASCO</name>
<protein>
    <recommendedName>
        <fullName evidence="9">C2H2-type domain-containing protein</fullName>
    </recommendedName>
</protein>
<keyword evidence="11" id="KW-1185">Reference proteome</keyword>
<dbReference type="EMBL" id="KV454407">
    <property type="protein sequence ID" value="ODQ67602.1"/>
    <property type="molecule type" value="Genomic_DNA"/>
</dbReference>
<evidence type="ECO:0000256" key="7">
    <source>
        <dbReference type="PROSITE-ProRule" id="PRU00042"/>
    </source>
</evidence>
<accession>A0A1E3PRM8</accession>
<dbReference type="PANTHER" id="PTHR40626">
    <property type="entry name" value="MIP31509P"/>
    <property type="match status" value="1"/>
</dbReference>
<evidence type="ECO:0000256" key="6">
    <source>
        <dbReference type="ARBA" id="ARBA00023242"/>
    </source>
</evidence>
<dbReference type="Proteomes" id="UP000095009">
    <property type="component" value="Unassembled WGS sequence"/>
</dbReference>
<comment type="subcellular location">
    <subcellularLocation>
        <location evidence="1">Nucleus</location>
    </subcellularLocation>
</comment>
<dbReference type="PROSITE" id="PS50157">
    <property type="entry name" value="ZINC_FINGER_C2H2_2"/>
    <property type="match status" value="2"/>
</dbReference>
<dbReference type="GO" id="GO:0000785">
    <property type="term" value="C:chromatin"/>
    <property type="evidence" value="ECO:0007669"/>
    <property type="project" value="TreeGrafter"/>
</dbReference>
<keyword evidence="2" id="KW-0479">Metal-binding</keyword>
<keyword evidence="4 7" id="KW-0863">Zinc-finger</keyword>
<keyword evidence="5" id="KW-0862">Zinc</keyword>
<evidence type="ECO:0000313" key="10">
    <source>
        <dbReference type="EMBL" id="ODQ67602.1"/>
    </source>
</evidence>
<dbReference type="InterPro" id="IPR036236">
    <property type="entry name" value="Znf_C2H2_sf"/>
</dbReference>
<keyword evidence="6" id="KW-0539">Nucleus</keyword>
<feature type="compositionally biased region" description="Polar residues" evidence="8">
    <location>
        <begin position="382"/>
        <end position="398"/>
    </location>
</feature>
<evidence type="ECO:0000256" key="4">
    <source>
        <dbReference type="ARBA" id="ARBA00022771"/>
    </source>
</evidence>
<evidence type="ECO:0000256" key="5">
    <source>
        <dbReference type="ARBA" id="ARBA00022833"/>
    </source>
</evidence>
<dbReference type="InterPro" id="IPR051059">
    <property type="entry name" value="VerF-like"/>
</dbReference>
<evidence type="ECO:0000256" key="8">
    <source>
        <dbReference type="SAM" id="MobiDB-lite"/>
    </source>
</evidence>
<proteinExistence type="predicted"/>